<evidence type="ECO:0000259" key="4">
    <source>
        <dbReference type="Pfam" id="PF01872"/>
    </source>
</evidence>
<dbReference type="Gene3D" id="3.40.430.10">
    <property type="entry name" value="Dihydrofolate Reductase, subunit A"/>
    <property type="match status" value="1"/>
</dbReference>
<evidence type="ECO:0000313" key="6">
    <source>
        <dbReference type="Proteomes" id="UP001074726"/>
    </source>
</evidence>
<evidence type="ECO:0000313" key="5">
    <source>
        <dbReference type="EMBL" id="MCY4726634.1"/>
    </source>
</evidence>
<dbReference type="RefSeq" id="WP_268111538.1">
    <property type="nucleotide sequence ID" value="NZ_JAPPUX010000003.1"/>
</dbReference>
<dbReference type="PANTHER" id="PTHR38011">
    <property type="entry name" value="DIHYDROFOLATE REDUCTASE FAMILY PROTEIN (AFU_ORTHOLOGUE AFUA_8G06820)"/>
    <property type="match status" value="1"/>
</dbReference>
<organism evidence="5 6">
    <name type="scientific">Nocardioides pini</name>
    <dbReference type="NCBI Taxonomy" id="2975053"/>
    <lineage>
        <taxon>Bacteria</taxon>
        <taxon>Bacillati</taxon>
        <taxon>Actinomycetota</taxon>
        <taxon>Actinomycetes</taxon>
        <taxon>Propionibacteriales</taxon>
        <taxon>Nocardioidaceae</taxon>
        <taxon>Nocardioides</taxon>
    </lineage>
</organism>
<name>A0ABT4CCE9_9ACTN</name>
<dbReference type="SUPFAM" id="SSF53597">
    <property type="entry name" value="Dihydrofolate reductase-like"/>
    <property type="match status" value="1"/>
</dbReference>
<dbReference type="InterPro" id="IPR050765">
    <property type="entry name" value="Riboflavin_Biosynth_HTPR"/>
</dbReference>
<keyword evidence="2" id="KW-0521">NADP</keyword>
<dbReference type="Proteomes" id="UP001074726">
    <property type="component" value="Unassembled WGS sequence"/>
</dbReference>
<evidence type="ECO:0000256" key="3">
    <source>
        <dbReference type="ARBA" id="ARBA00023002"/>
    </source>
</evidence>
<evidence type="ECO:0000256" key="1">
    <source>
        <dbReference type="ARBA" id="ARBA00005104"/>
    </source>
</evidence>
<dbReference type="InterPro" id="IPR002734">
    <property type="entry name" value="RibDG_C"/>
</dbReference>
<keyword evidence="6" id="KW-1185">Reference proteome</keyword>
<reference evidence="5" key="1">
    <citation type="submission" date="2022-08" db="EMBL/GenBank/DDBJ databases">
        <title>Genome sequencing of Nocardioides sp. STR2.</title>
        <authorList>
            <person name="So Y."/>
        </authorList>
    </citation>
    <scope>NUCLEOTIDE SEQUENCE</scope>
    <source>
        <strain evidence="5">STR2</strain>
    </source>
</reference>
<keyword evidence="3" id="KW-0560">Oxidoreductase</keyword>
<proteinExistence type="predicted"/>
<protein>
    <submittedName>
        <fullName evidence="5">Dihydrofolate reductase family protein</fullName>
    </submittedName>
</protein>
<gene>
    <name evidence="5" type="ORF">NYO98_10125</name>
</gene>
<dbReference type="Pfam" id="PF01872">
    <property type="entry name" value="RibD_C"/>
    <property type="match status" value="1"/>
</dbReference>
<dbReference type="PANTHER" id="PTHR38011:SF7">
    <property type="entry name" value="2,5-DIAMINO-6-RIBOSYLAMINO-4(3H)-PYRIMIDINONE 5'-PHOSPHATE REDUCTASE"/>
    <property type="match status" value="1"/>
</dbReference>
<comment type="caution">
    <text evidence="5">The sequence shown here is derived from an EMBL/GenBank/DDBJ whole genome shotgun (WGS) entry which is preliminary data.</text>
</comment>
<feature type="domain" description="Bacterial bifunctional deaminase-reductase C-terminal" evidence="4">
    <location>
        <begin position="28"/>
        <end position="207"/>
    </location>
</feature>
<dbReference type="EMBL" id="JAPPUX010000003">
    <property type="protein sequence ID" value="MCY4726634.1"/>
    <property type="molecule type" value="Genomic_DNA"/>
</dbReference>
<evidence type="ECO:0000256" key="2">
    <source>
        <dbReference type="ARBA" id="ARBA00022857"/>
    </source>
</evidence>
<dbReference type="InterPro" id="IPR024072">
    <property type="entry name" value="DHFR-like_dom_sf"/>
</dbReference>
<comment type="pathway">
    <text evidence="1">Cofactor biosynthesis; riboflavin biosynthesis.</text>
</comment>
<accession>A0ABT4CCE9</accession>
<sequence>MSEPLDLQRLADLSDDDLSAAYTPEREPWLRVNFVSTVDGAATGSDGLSGTINDDADKRVFDTLRRRAHCLVVGAGTIREEEYDVPRVPIVVVSRSADIPPTLAEAPPGRVLMATVATSDGLADAREALGEDHVLVLGEEEIDLVALKAALAERGWTEQLCEGGPSLFADMLAAGVVDELCWTVVPRLTGGDAVRIATGAEVDVALRPALLLEQDGTLLGRWLVEAQGAGWSTT</sequence>